<evidence type="ECO:0000256" key="5">
    <source>
        <dbReference type="ARBA" id="ARBA00023204"/>
    </source>
</evidence>
<feature type="region of interest" description="Disordered" evidence="7">
    <location>
        <begin position="1"/>
        <end position="25"/>
    </location>
</feature>
<protein>
    <submittedName>
        <fullName evidence="8">DNA mismatch endonuclease (Patch repair protein)</fullName>
        <ecNumber evidence="8">3.1.-.-</ecNumber>
    </submittedName>
</protein>
<dbReference type="EMBL" id="JACIBT010000027">
    <property type="protein sequence ID" value="MBB3668521.1"/>
    <property type="molecule type" value="Genomic_DNA"/>
</dbReference>
<evidence type="ECO:0000313" key="9">
    <source>
        <dbReference type="Proteomes" id="UP000547528"/>
    </source>
</evidence>
<dbReference type="Pfam" id="PF03852">
    <property type="entry name" value="Vsr"/>
    <property type="match status" value="1"/>
</dbReference>
<evidence type="ECO:0000256" key="7">
    <source>
        <dbReference type="SAM" id="MobiDB-lite"/>
    </source>
</evidence>
<evidence type="ECO:0000256" key="2">
    <source>
        <dbReference type="ARBA" id="ARBA00022759"/>
    </source>
</evidence>
<gene>
    <name evidence="8" type="ORF">FHX47_002163</name>
</gene>
<dbReference type="SUPFAM" id="SSF52980">
    <property type="entry name" value="Restriction endonuclease-like"/>
    <property type="match status" value="1"/>
</dbReference>
<evidence type="ECO:0000256" key="6">
    <source>
        <dbReference type="ARBA" id="ARBA00029466"/>
    </source>
</evidence>
<dbReference type="RefSeq" id="WP_183358908.1">
    <property type="nucleotide sequence ID" value="NZ_BAABKR010000003.1"/>
</dbReference>
<dbReference type="EC" id="3.1.-.-" evidence="8"/>
<keyword evidence="4 8" id="KW-0378">Hydrolase</keyword>
<dbReference type="Gene3D" id="3.40.960.10">
    <property type="entry name" value="VSR Endonuclease"/>
    <property type="match status" value="1"/>
</dbReference>
<keyword evidence="9" id="KW-1185">Reference proteome</keyword>
<accession>A0A7W5U3L9</accession>
<dbReference type="InterPro" id="IPR004603">
    <property type="entry name" value="DNA_mismatch_endonuc_vsr"/>
</dbReference>
<dbReference type="GO" id="GO:0004519">
    <property type="term" value="F:endonuclease activity"/>
    <property type="evidence" value="ECO:0007669"/>
    <property type="project" value="UniProtKB-KW"/>
</dbReference>
<reference evidence="8 9" key="1">
    <citation type="submission" date="2020-08" db="EMBL/GenBank/DDBJ databases">
        <title>Sequencing the genomes of 1000 actinobacteria strains.</title>
        <authorList>
            <person name="Klenk H.-P."/>
        </authorList>
    </citation>
    <scope>NUCLEOTIDE SEQUENCE [LARGE SCALE GENOMIC DNA]</scope>
    <source>
        <strain evidence="8 9">DSM 28238</strain>
    </source>
</reference>
<comment type="caution">
    <text evidence="8">The sequence shown here is derived from an EMBL/GenBank/DDBJ whole genome shotgun (WGS) entry which is preliminary data.</text>
</comment>
<keyword evidence="1" id="KW-0540">Nuclease</keyword>
<proteinExistence type="inferred from homology"/>
<dbReference type="CDD" id="cd00221">
    <property type="entry name" value="Vsr"/>
    <property type="match status" value="1"/>
</dbReference>
<feature type="compositionally biased region" description="Polar residues" evidence="7">
    <location>
        <begin position="1"/>
        <end position="11"/>
    </location>
</feature>
<dbReference type="AlphaFoldDB" id="A0A7W5U3L9"/>
<evidence type="ECO:0000256" key="1">
    <source>
        <dbReference type="ARBA" id="ARBA00022722"/>
    </source>
</evidence>
<dbReference type="GO" id="GO:0006298">
    <property type="term" value="P:mismatch repair"/>
    <property type="evidence" value="ECO:0007669"/>
    <property type="project" value="InterPro"/>
</dbReference>
<keyword evidence="3" id="KW-0227">DNA damage</keyword>
<evidence type="ECO:0000256" key="3">
    <source>
        <dbReference type="ARBA" id="ARBA00022763"/>
    </source>
</evidence>
<name>A0A7W5U3L9_9MICC</name>
<dbReference type="Proteomes" id="UP000547528">
    <property type="component" value="Unassembled WGS sequence"/>
</dbReference>
<dbReference type="InterPro" id="IPR011335">
    <property type="entry name" value="Restrct_endonuc-II-like"/>
</dbReference>
<dbReference type="NCBIfam" id="TIGR00632">
    <property type="entry name" value="vsr"/>
    <property type="match status" value="1"/>
</dbReference>
<dbReference type="GO" id="GO:0016787">
    <property type="term" value="F:hydrolase activity"/>
    <property type="evidence" value="ECO:0007669"/>
    <property type="project" value="UniProtKB-KW"/>
</dbReference>
<keyword evidence="5" id="KW-0234">DNA repair</keyword>
<comment type="similarity">
    <text evidence="6">Belongs to the Vsr family.</text>
</comment>
<organism evidence="8 9">
    <name type="scientific">Garicola koreensis</name>
    <dbReference type="NCBI Taxonomy" id="1262554"/>
    <lineage>
        <taxon>Bacteria</taxon>
        <taxon>Bacillati</taxon>
        <taxon>Actinomycetota</taxon>
        <taxon>Actinomycetes</taxon>
        <taxon>Micrococcales</taxon>
        <taxon>Micrococcaceae</taxon>
        <taxon>Garicola</taxon>
    </lineage>
</organism>
<evidence type="ECO:0000313" key="8">
    <source>
        <dbReference type="EMBL" id="MBB3668521.1"/>
    </source>
</evidence>
<keyword evidence="2 8" id="KW-0255">Endonuclease</keyword>
<evidence type="ECO:0000256" key="4">
    <source>
        <dbReference type="ARBA" id="ARBA00022801"/>
    </source>
</evidence>
<sequence>MALLSNESWASSEHARATMRANRSRDTRPELLVRRELHRRGRRFRVNLRPLADDRRRTVDIAFTRLKLVVHIDGCFWHGCPDHFVPPKTNPEYWKQKIARNQQRDLDTDQRLRSAGWTVLRFWEHEAPMSVVEGVEAQIRRMETRITRR</sequence>